<evidence type="ECO:0000313" key="2">
    <source>
        <dbReference type="EMBL" id="NKQ59195.1"/>
    </source>
</evidence>
<gene>
    <name evidence="2" type="ORF">HFP15_40785</name>
</gene>
<name>A0ABX1JJX1_9PSEU</name>
<organism evidence="2 3">
    <name type="scientific">Amycolatopsis acididurans</name>
    <dbReference type="NCBI Taxonomy" id="2724524"/>
    <lineage>
        <taxon>Bacteria</taxon>
        <taxon>Bacillati</taxon>
        <taxon>Actinomycetota</taxon>
        <taxon>Actinomycetes</taxon>
        <taxon>Pseudonocardiales</taxon>
        <taxon>Pseudonocardiaceae</taxon>
        <taxon>Amycolatopsis</taxon>
    </lineage>
</organism>
<comment type="caution">
    <text evidence="2">The sequence shown here is derived from an EMBL/GenBank/DDBJ whole genome shotgun (WGS) entry which is preliminary data.</text>
</comment>
<dbReference type="RefSeq" id="WP_168523743.1">
    <property type="nucleotide sequence ID" value="NZ_JAAXLS010000083.1"/>
</dbReference>
<accession>A0ABX1JJX1</accession>
<reference evidence="2 3" key="1">
    <citation type="submission" date="2020-04" db="EMBL/GenBank/DDBJ databases">
        <title>Novel species.</title>
        <authorList>
            <person name="Teo W.F.A."/>
            <person name="Lipun K."/>
            <person name="Srisuk N."/>
            <person name="Duangmal K."/>
        </authorList>
    </citation>
    <scope>NUCLEOTIDE SEQUENCE [LARGE SCALE GENOMIC DNA]</scope>
    <source>
        <strain evidence="2 3">K13G38</strain>
    </source>
</reference>
<evidence type="ECO:0000256" key="1">
    <source>
        <dbReference type="SAM" id="MobiDB-lite"/>
    </source>
</evidence>
<feature type="region of interest" description="Disordered" evidence="1">
    <location>
        <begin position="177"/>
        <end position="196"/>
    </location>
</feature>
<dbReference type="Proteomes" id="UP000715441">
    <property type="component" value="Unassembled WGS sequence"/>
</dbReference>
<sequence>MSKGTMSGECGTPGCENIGMGISIAVSHPSVYRCSTCLDCINALAPRWTPGMTDRDAYDARTDAIGEMDADTLRSEAAPILTRLTTARDAYARLADLIGATAARDLVSAIVDAGDRVIDVTVTNWWAAYRWPAHHRTTAPEQERFAFTHAWPITVNGLGIGTVRRITEGDRERYSARDLTGGSIRPDLPAAEEPTYGTPHEAARALAAWAARMGWDQDH</sequence>
<dbReference type="EMBL" id="JAAXLS010000083">
    <property type="protein sequence ID" value="NKQ59195.1"/>
    <property type="molecule type" value="Genomic_DNA"/>
</dbReference>
<evidence type="ECO:0000313" key="3">
    <source>
        <dbReference type="Proteomes" id="UP000715441"/>
    </source>
</evidence>
<protein>
    <submittedName>
        <fullName evidence="2">Uncharacterized protein</fullName>
    </submittedName>
</protein>
<proteinExistence type="predicted"/>
<keyword evidence="3" id="KW-1185">Reference proteome</keyword>